<organism evidence="9">
    <name type="scientific">marine metagenome</name>
    <dbReference type="NCBI Taxonomy" id="408172"/>
    <lineage>
        <taxon>unclassified sequences</taxon>
        <taxon>metagenomes</taxon>
        <taxon>ecological metagenomes</taxon>
    </lineage>
</organism>
<evidence type="ECO:0000256" key="2">
    <source>
        <dbReference type="ARBA" id="ARBA00005013"/>
    </source>
</evidence>
<dbReference type="InterPro" id="IPR043133">
    <property type="entry name" value="GTP-CH-I_C/QueF"/>
</dbReference>
<reference evidence="9" key="1">
    <citation type="submission" date="2018-05" db="EMBL/GenBank/DDBJ databases">
        <authorList>
            <person name="Lanie J.A."/>
            <person name="Ng W.-L."/>
            <person name="Kazmierczak K.M."/>
            <person name="Andrzejewski T.M."/>
            <person name="Davidsen T.M."/>
            <person name="Wayne K.J."/>
            <person name="Tettelin H."/>
            <person name="Glass J.I."/>
            <person name="Rusch D."/>
            <person name="Podicherti R."/>
            <person name="Tsui H.-C.T."/>
            <person name="Winkler M.E."/>
        </authorList>
    </citation>
    <scope>NUCLEOTIDE SEQUENCE</scope>
</reference>
<feature type="domain" description="Dihydroneopterin aldolase/epimerase" evidence="8">
    <location>
        <begin position="4"/>
        <end position="116"/>
    </location>
</feature>
<evidence type="ECO:0000313" key="9">
    <source>
        <dbReference type="EMBL" id="SUZ48239.1"/>
    </source>
</evidence>
<dbReference type="PANTHER" id="PTHR42844:SF1">
    <property type="entry name" value="DIHYDRONEOPTERIN ALDOLASE 1-RELATED"/>
    <property type="match status" value="1"/>
</dbReference>
<dbReference type="AlphaFoldDB" id="A0A381N174"/>
<evidence type="ECO:0000256" key="1">
    <source>
        <dbReference type="ARBA" id="ARBA00001353"/>
    </source>
</evidence>
<keyword evidence="6" id="KW-0456">Lyase</keyword>
<comment type="similarity">
    <text evidence="3">Belongs to the DHNA family.</text>
</comment>
<dbReference type="InterPro" id="IPR006157">
    <property type="entry name" value="FolB_dom"/>
</dbReference>
<protein>
    <recommendedName>
        <fullName evidence="4">dihydroneopterin aldolase</fullName>
        <ecNumber evidence="4">4.1.2.25</ecNumber>
    </recommendedName>
    <alternativeName>
        <fullName evidence="7">7,8-dihydroneopterin aldolase</fullName>
    </alternativeName>
</protein>
<proteinExistence type="inferred from homology"/>
<comment type="catalytic activity">
    <reaction evidence="1">
        <text>7,8-dihydroneopterin = 6-hydroxymethyl-7,8-dihydropterin + glycolaldehyde</text>
        <dbReference type="Rhea" id="RHEA:10540"/>
        <dbReference type="ChEBI" id="CHEBI:17001"/>
        <dbReference type="ChEBI" id="CHEBI:17071"/>
        <dbReference type="ChEBI" id="CHEBI:44841"/>
        <dbReference type="EC" id="4.1.2.25"/>
    </reaction>
</comment>
<dbReference type="PANTHER" id="PTHR42844">
    <property type="entry name" value="DIHYDRONEOPTERIN ALDOLASE 1-RELATED"/>
    <property type="match status" value="1"/>
</dbReference>
<comment type="pathway">
    <text evidence="2">Cofactor biosynthesis; tetrahydrofolate biosynthesis; 2-amino-4-hydroxy-6-hydroxymethyl-7,8-dihydropteridine diphosphate from 7,8-dihydroneopterin triphosphate: step 3/4.</text>
</comment>
<gene>
    <name evidence="9" type="ORF">METZ01_LOCUS1093</name>
</gene>
<dbReference type="Pfam" id="PF02152">
    <property type="entry name" value="FolB"/>
    <property type="match status" value="1"/>
</dbReference>
<dbReference type="NCBIfam" id="TIGR00526">
    <property type="entry name" value="folB_dom"/>
    <property type="match status" value="1"/>
</dbReference>
<evidence type="ECO:0000259" key="8">
    <source>
        <dbReference type="SMART" id="SM00905"/>
    </source>
</evidence>
<dbReference type="SUPFAM" id="SSF55620">
    <property type="entry name" value="Tetrahydrobiopterin biosynthesis enzymes-like"/>
    <property type="match status" value="1"/>
</dbReference>
<accession>A0A381N174</accession>
<dbReference type="GO" id="GO:0005737">
    <property type="term" value="C:cytoplasm"/>
    <property type="evidence" value="ECO:0007669"/>
    <property type="project" value="TreeGrafter"/>
</dbReference>
<dbReference type="Gene3D" id="3.30.1130.10">
    <property type="match status" value="1"/>
</dbReference>
<evidence type="ECO:0000256" key="3">
    <source>
        <dbReference type="ARBA" id="ARBA00005708"/>
    </source>
</evidence>
<evidence type="ECO:0000256" key="7">
    <source>
        <dbReference type="ARBA" id="ARBA00032903"/>
    </source>
</evidence>
<evidence type="ECO:0000256" key="6">
    <source>
        <dbReference type="ARBA" id="ARBA00023239"/>
    </source>
</evidence>
<name>A0A381N174_9ZZZZ</name>
<sequence length="122" mass="14196">MGIIRLNNMNFYGYHGVYDFEKEQGANFEIDLELFTSLTKSSKSDNIEDTINYEDVYEQVKKAFGSKSYFLLEKLADSISKSIFEEHKIDKLIIRVRKINAPLDGKLDSVEIELKRKRADYA</sequence>
<dbReference type="InterPro" id="IPR006156">
    <property type="entry name" value="Dihydroneopterin_aldolase"/>
</dbReference>
<dbReference type="NCBIfam" id="TIGR00525">
    <property type="entry name" value="folB"/>
    <property type="match status" value="1"/>
</dbReference>
<evidence type="ECO:0000256" key="4">
    <source>
        <dbReference type="ARBA" id="ARBA00013043"/>
    </source>
</evidence>
<dbReference type="GO" id="GO:0004150">
    <property type="term" value="F:dihydroneopterin aldolase activity"/>
    <property type="evidence" value="ECO:0007669"/>
    <property type="project" value="UniProtKB-EC"/>
</dbReference>
<evidence type="ECO:0000256" key="5">
    <source>
        <dbReference type="ARBA" id="ARBA00022909"/>
    </source>
</evidence>
<dbReference type="EC" id="4.1.2.25" evidence="4"/>
<dbReference type="CDD" id="cd00534">
    <property type="entry name" value="DHNA_DHNTPE"/>
    <property type="match status" value="1"/>
</dbReference>
<dbReference type="EMBL" id="UINC01000058">
    <property type="protein sequence ID" value="SUZ48239.1"/>
    <property type="molecule type" value="Genomic_DNA"/>
</dbReference>
<dbReference type="SMART" id="SM00905">
    <property type="entry name" value="FolB"/>
    <property type="match status" value="1"/>
</dbReference>
<dbReference type="GO" id="GO:0046656">
    <property type="term" value="P:folic acid biosynthetic process"/>
    <property type="evidence" value="ECO:0007669"/>
    <property type="project" value="UniProtKB-KW"/>
</dbReference>
<keyword evidence="5" id="KW-0289">Folate biosynthesis</keyword>